<keyword evidence="3" id="KW-1185">Reference proteome</keyword>
<feature type="region of interest" description="Disordered" evidence="1">
    <location>
        <begin position="749"/>
        <end position="776"/>
    </location>
</feature>
<sequence>MVESLALFQNDKVPSIYDVPTQVLQTKVLCHFSSKELFMLRGVCGDWSDSIKIIWCHIVKEEMLEQVHSLDLLYEKETTAKLLEFKIREDQRGKQILLIACMIVAPQSLDYPSEFSQITEQHIREASHYMLTTQFKQQFAQMCQMETIPDVSLGQMKVIKSEFIENIITPDVIDQLGNAARLLNSWIDGALEYTILKHEVLVLRLKNNKVHEKIKYISALWPKKKQFIEGAYKILLFTKSQRLQINCVMNALRQRGLFEFMDFKDAVNRVLKKWYEQRIQEETERNKKLRELHDNLTKMKILREEEQIRQQQLEIDKQGQKKDDPVVESQQLEVEQDIKDRKEKLEHEMEQLKQEIQKTNEQIEETKEQIIQKKQEQEQAPIEEVKVESKQIEESNDLQEVQSLSVQTETQTEPANQQQEEEVKQSEQIDTQVAQESQQQQQVNQNLFSSQLLSQILQVGTLFTQKALQDENEEQDDDEEFDHYENYISPEELRQEIYENILKRRIFNADRMEKVEKVLLNMELIPKDQIYCSQVMLEEFKNKIFAENGSLLLKIYEQVNLDKEELWFEIYRSISNQSAESQELERKKEKRIERRRRRLLKIQHDLKIKRLRELEEDFQRRRQINAQRGTRRSGSEGRYNEPSQTPRRGRRSSQRRYEHYHPDNNQNSTQAQVQASLPNVIVGIAALRYLLDTALQAAQRRQDHQNSLVQQINQAQNAINDLQDMAVQTESVNEALLQQAMELENQQQQLQQLNNQQEVQHQDQDQDQDENEDENV</sequence>
<feature type="region of interest" description="Disordered" evidence="1">
    <location>
        <begin position="370"/>
        <end position="432"/>
    </location>
</feature>
<dbReference type="OrthoDB" id="10672384at2759"/>
<feature type="compositionally biased region" description="Acidic residues" evidence="1">
    <location>
        <begin position="765"/>
        <end position="776"/>
    </location>
</feature>
<dbReference type="EMBL" id="CCKQ01006205">
    <property type="protein sequence ID" value="CDW77494.1"/>
    <property type="molecule type" value="Genomic_DNA"/>
</dbReference>
<feature type="region of interest" description="Disordered" evidence="1">
    <location>
        <begin position="622"/>
        <end position="669"/>
    </location>
</feature>
<feature type="compositionally biased region" description="Basic and acidic residues" evidence="1">
    <location>
        <begin position="314"/>
        <end position="325"/>
    </location>
</feature>
<feature type="compositionally biased region" description="Basic and acidic residues" evidence="1">
    <location>
        <begin position="370"/>
        <end position="393"/>
    </location>
</feature>
<gene>
    <name evidence="2" type="primary">Contig13479.g14381</name>
    <name evidence="2" type="ORF">STYLEM_6457</name>
</gene>
<organism evidence="2 3">
    <name type="scientific">Stylonychia lemnae</name>
    <name type="common">Ciliate</name>
    <dbReference type="NCBI Taxonomy" id="5949"/>
    <lineage>
        <taxon>Eukaryota</taxon>
        <taxon>Sar</taxon>
        <taxon>Alveolata</taxon>
        <taxon>Ciliophora</taxon>
        <taxon>Intramacronucleata</taxon>
        <taxon>Spirotrichea</taxon>
        <taxon>Stichotrichia</taxon>
        <taxon>Sporadotrichida</taxon>
        <taxon>Oxytrichidae</taxon>
        <taxon>Stylonychinae</taxon>
        <taxon>Stylonychia</taxon>
    </lineage>
</organism>
<feature type="compositionally biased region" description="Low complexity" evidence="1">
    <location>
        <begin position="749"/>
        <end position="759"/>
    </location>
</feature>
<evidence type="ECO:0000313" key="2">
    <source>
        <dbReference type="EMBL" id="CDW77494.1"/>
    </source>
</evidence>
<dbReference type="Proteomes" id="UP000039865">
    <property type="component" value="Unassembled WGS sequence"/>
</dbReference>
<feature type="region of interest" description="Disordered" evidence="1">
    <location>
        <begin position="314"/>
        <end position="335"/>
    </location>
</feature>
<accession>A0A078A5N3</accession>
<evidence type="ECO:0000256" key="1">
    <source>
        <dbReference type="SAM" id="MobiDB-lite"/>
    </source>
</evidence>
<proteinExistence type="predicted"/>
<evidence type="ECO:0000313" key="3">
    <source>
        <dbReference type="Proteomes" id="UP000039865"/>
    </source>
</evidence>
<dbReference type="AlphaFoldDB" id="A0A078A5N3"/>
<dbReference type="InParanoid" id="A0A078A5N3"/>
<feature type="compositionally biased region" description="Polar residues" evidence="1">
    <location>
        <begin position="398"/>
        <end position="416"/>
    </location>
</feature>
<protein>
    <submittedName>
        <fullName evidence="2">Uncharacterized protein</fullName>
    </submittedName>
</protein>
<reference evidence="2 3" key="1">
    <citation type="submission" date="2014-06" db="EMBL/GenBank/DDBJ databases">
        <authorList>
            <person name="Swart Estienne"/>
        </authorList>
    </citation>
    <scope>NUCLEOTIDE SEQUENCE [LARGE SCALE GENOMIC DNA]</scope>
    <source>
        <strain evidence="2 3">130c</strain>
    </source>
</reference>
<name>A0A078A5N3_STYLE</name>